<evidence type="ECO:0000256" key="7">
    <source>
        <dbReference type="ARBA" id="ARBA00023157"/>
    </source>
</evidence>
<reference evidence="9 10" key="1">
    <citation type="submission" date="2021-06" db="EMBL/GenBank/DDBJ databases">
        <title>Caerostris darwini draft genome.</title>
        <authorList>
            <person name="Kono N."/>
            <person name="Arakawa K."/>
        </authorList>
    </citation>
    <scope>NUCLEOTIDE SEQUENCE [LARGE SCALE GENOMIC DNA]</scope>
</reference>
<comment type="function">
    <text evidence="8">Ligand for members of the frizzled family of seven transmembrane receptors.</text>
</comment>
<dbReference type="GO" id="GO:0005615">
    <property type="term" value="C:extracellular space"/>
    <property type="evidence" value="ECO:0007669"/>
    <property type="project" value="TreeGrafter"/>
</dbReference>
<comment type="caution">
    <text evidence="9">The sequence shown here is derived from an EMBL/GenBank/DDBJ whole genome shotgun (WGS) entry which is preliminary data.</text>
</comment>
<keyword evidence="3 8" id="KW-0217">Developmental protein</keyword>
<dbReference type="SMART" id="SM00097">
    <property type="entry name" value="WNT1"/>
    <property type="match status" value="1"/>
</dbReference>
<sequence>MPCKSPIRRCHNAIRGNVSRARLGPDLISDGSGSRDGFSIWDRNGIALKALSKWRQGWNKSSLCLYAKKHYLLKGRQVTLCQKHLEVMTHLVSAAKEAKNVCLAAFSDMRWNCSSITRAPYLTPDLVKGTREQAFVYALASASVAHSIARVCSDGSLTTCSCGAIPHEPPHGDFKWGGCAHNVKHGLKFARNFADAPWRQKSVRKMVVASVNRHNNQAGRRNVWNIFEAVTRPQLNAAPTQSLSSPAANDFYVMPYCD</sequence>
<protein>
    <recommendedName>
        <fullName evidence="8">Protein Wnt</fullName>
    </recommendedName>
</protein>
<keyword evidence="6 8" id="KW-0879">Wnt signaling pathway</keyword>
<dbReference type="EMBL" id="BPLQ01003034">
    <property type="protein sequence ID" value="GIX97391.1"/>
    <property type="molecule type" value="Genomic_DNA"/>
</dbReference>
<keyword evidence="5" id="KW-0272">Extracellular matrix</keyword>
<comment type="subcellular location">
    <subcellularLocation>
        <location evidence="1 8">Secreted</location>
        <location evidence="1 8">Extracellular space</location>
        <location evidence="1 8">Extracellular matrix</location>
    </subcellularLocation>
</comment>
<gene>
    <name evidence="9" type="primary">wnt11b-2</name>
    <name evidence="9" type="ORF">CDAR_473171</name>
</gene>
<keyword evidence="4" id="KW-0964">Secreted</keyword>
<dbReference type="Pfam" id="PF00110">
    <property type="entry name" value="wnt"/>
    <property type="match status" value="1"/>
</dbReference>
<evidence type="ECO:0000256" key="6">
    <source>
        <dbReference type="ARBA" id="ARBA00022687"/>
    </source>
</evidence>
<comment type="similarity">
    <text evidence="2 8">Belongs to the Wnt family.</text>
</comment>
<keyword evidence="7" id="KW-1015">Disulfide bond</keyword>
<evidence type="ECO:0000256" key="3">
    <source>
        <dbReference type="ARBA" id="ARBA00022473"/>
    </source>
</evidence>
<dbReference type="InterPro" id="IPR005817">
    <property type="entry name" value="Wnt"/>
</dbReference>
<proteinExistence type="inferred from homology"/>
<keyword evidence="10" id="KW-1185">Reference proteome</keyword>
<evidence type="ECO:0000313" key="10">
    <source>
        <dbReference type="Proteomes" id="UP001054837"/>
    </source>
</evidence>
<dbReference type="GO" id="GO:0030182">
    <property type="term" value="P:neuron differentiation"/>
    <property type="evidence" value="ECO:0007669"/>
    <property type="project" value="TreeGrafter"/>
</dbReference>
<dbReference type="PRINTS" id="PR01349">
    <property type="entry name" value="WNTPROTEIN"/>
</dbReference>
<name>A0AAV4PNN0_9ARAC</name>
<evidence type="ECO:0000256" key="8">
    <source>
        <dbReference type="RuleBase" id="RU003500"/>
    </source>
</evidence>
<dbReference type="PANTHER" id="PTHR12027">
    <property type="entry name" value="WNT RELATED"/>
    <property type="match status" value="1"/>
</dbReference>
<evidence type="ECO:0000313" key="9">
    <source>
        <dbReference type="EMBL" id="GIX97391.1"/>
    </source>
</evidence>
<dbReference type="GO" id="GO:0005109">
    <property type="term" value="F:frizzled binding"/>
    <property type="evidence" value="ECO:0007669"/>
    <property type="project" value="TreeGrafter"/>
</dbReference>
<dbReference type="GO" id="GO:0045165">
    <property type="term" value="P:cell fate commitment"/>
    <property type="evidence" value="ECO:0007669"/>
    <property type="project" value="TreeGrafter"/>
</dbReference>
<evidence type="ECO:0000256" key="1">
    <source>
        <dbReference type="ARBA" id="ARBA00004498"/>
    </source>
</evidence>
<dbReference type="GO" id="GO:0060070">
    <property type="term" value="P:canonical Wnt signaling pathway"/>
    <property type="evidence" value="ECO:0007669"/>
    <property type="project" value="TreeGrafter"/>
</dbReference>
<organism evidence="9 10">
    <name type="scientific">Caerostris darwini</name>
    <dbReference type="NCBI Taxonomy" id="1538125"/>
    <lineage>
        <taxon>Eukaryota</taxon>
        <taxon>Metazoa</taxon>
        <taxon>Ecdysozoa</taxon>
        <taxon>Arthropoda</taxon>
        <taxon>Chelicerata</taxon>
        <taxon>Arachnida</taxon>
        <taxon>Araneae</taxon>
        <taxon>Araneomorphae</taxon>
        <taxon>Entelegynae</taxon>
        <taxon>Araneoidea</taxon>
        <taxon>Araneidae</taxon>
        <taxon>Caerostris</taxon>
    </lineage>
</organism>
<dbReference type="Proteomes" id="UP001054837">
    <property type="component" value="Unassembled WGS sequence"/>
</dbReference>
<accession>A0AAV4PNN0</accession>
<evidence type="ECO:0000256" key="2">
    <source>
        <dbReference type="ARBA" id="ARBA00005683"/>
    </source>
</evidence>
<evidence type="ECO:0000256" key="5">
    <source>
        <dbReference type="ARBA" id="ARBA00022530"/>
    </source>
</evidence>
<dbReference type="AlphaFoldDB" id="A0AAV4PNN0"/>
<dbReference type="GO" id="GO:0005125">
    <property type="term" value="F:cytokine activity"/>
    <property type="evidence" value="ECO:0007669"/>
    <property type="project" value="TreeGrafter"/>
</dbReference>
<evidence type="ECO:0000256" key="4">
    <source>
        <dbReference type="ARBA" id="ARBA00022525"/>
    </source>
</evidence>
<dbReference type="PANTHER" id="PTHR12027:SF102">
    <property type="entry name" value="PROTEIN WNT"/>
    <property type="match status" value="1"/>
</dbReference>